<evidence type="ECO:0000256" key="1">
    <source>
        <dbReference type="SAM" id="MobiDB-lite"/>
    </source>
</evidence>
<comment type="caution">
    <text evidence="2">The sequence shown here is derived from an EMBL/GenBank/DDBJ whole genome shotgun (WGS) entry which is preliminary data.</text>
</comment>
<accession>A0A218W7R1</accession>
<feature type="compositionally biased region" description="Low complexity" evidence="1">
    <location>
        <begin position="116"/>
        <end position="134"/>
    </location>
</feature>
<name>A0A218W7R1_PUNGR</name>
<dbReference type="EMBL" id="MTKT01004950">
    <property type="protein sequence ID" value="OWM68508.1"/>
    <property type="molecule type" value="Genomic_DNA"/>
</dbReference>
<reference evidence="3" key="1">
    <citation type="journal article" date="2017" name="Plant J.">
        <title>The pomegranate (Punica granatum L.) genome and the genomics of punicalagin biosynthesis.</title>
        <authorList>
            <person name="Qin G."/>
            <person name="Xu C."/>
            <person name="Ming R."/>
            <person name="Tang H."/>
            <person name="Guyot R."/>
            <person name="Kramer E.M."/>
            <person name="Hu Y."/>
            <person name="Yi X."/>
            <person name="Qi Y."/>
            <person name="Xu X."/>
            <person name="Gao Z."/>
            <person name="Pan H."/>
            <person name="Jian J."/>
            <person name="Tian Y."/>
            <person name="Yue Z."/>
            <person name="Xu Y."/>
        </authorList>
    </citation>
    <scope>NUCLEOTIDE SEQUENCE [LARGE SCALE GENOMIC DNA]</scope>
    <source>
        <strain evidence="3">cv. Dabenzi</strain>
    </source>
</reference>
<sequence>MQPPEPVSSPSPKLRSPKSKKPQYQVTSTYLDSTSTLTDDIDSAGTRWNYPAKSHVVPTVGDSIGEEDRHSEESFLHRGYKATLHHTRPAQEIGQGSVLLTDTLYSGLMEEQAQIAAQFQAKPSPDRSPQSSQPICKQSQGRDHQRGPVPRPSPIPPPSPDASAARIFPRRKRRNDTSMDEFLRLSAPYARIFNKMARTIGEAMQEDWNA</sequence>
<evidence type="ECO:0000313" key="2">
    <source>
        <dbReference type="EMBL" id="OWM68508.1"/>
    </source>
</evidence>
<feature type="region of interest" description="Disordered" evidence="1">
    <location>
        <begin position="1"/>
        <end position="27"/>
    </location>
</feature>
<gene>
    <name evidence="2" type="ORF">CDL15_Pgr023473</name>
</gene>
<proteinExistence type="predicted"/>
<dbReference type="Proteomes" id="UP000197138">
    <property type="component" value="Unassembled WGS sequence"/>
</dbReference>
<feature type="region of interest" description="Disordered" evidence="1">
    <location>
        <begin position="116"/>
        <end position="180"/>
    </location>
</feature>
<evidence type="ECO:0000313" key="3">
    <source>
        <dbReference type="Proteomes" id="UP000197138"/>
    </source>
</evidence>
<feature type="compositionally biased region" description="Pro residues" evidence="1">
    <location>
        <begin position="149"/>
        <end position="160"/>
    </location>
</feature>
<organism evidence="2 3">
    <name type="scientific">Punica granatum</name>
    <name type="common">Pomegranate</name>
    <dbReference type="NCBI Taxonomy" id="22663"/>
    <lineage>
        <taxon>Eukaryota</taxon>
        <taxon>Viridiplantae</taxon>
        <taxon>Streptophyta</taxon>
        <taxon>Embryophyta</taxon>
        <taxon>Tracheophyta</taxon>
        <taxon>Spermatophyta</taxon>
        <taxon>Magnoliopsida</taxon>
        <taxon>eudicotyledons</taxon>
        <taxon>Gunneridae</taxon>
        <taxon>Pentapetalae</taxon>
        <taxon>rosids</taxon>
        <taxon>malvids</taxon>
        <taxon>Myrtales</taxon>
        <taxon>Lythraceae</taxon>
        <taxon>Punica</taxon>
    </lineage>
</organism>
<protein>
    <submittedName>
        <fullName evidence="2">Uncharacterized protein</fullName>
    </submittedName>
</protein>
<dbReference type="AlphaFoldDB" id="A0A218W7R1"/>